<sequence>MVLRVRDRLRYSVAHAPARIAIAVYAVATLVFTVLLMLPVASADATRTPLPDAFFTAVSAVTVTGLTTVETGEHWSMFGQVVILIAIQTGALGVVTIALLLAMTVTRRLGVSGRVFAKESIGSGGTGDVRRLIRIVVVTTFTIEAALAVFLVPAFVVAEDSFWRGLWHGGFYSVSAFANAGFTSHSDGLEPFASNPFVLAPIAAGVFIGSFGFPVFLNLIHAKWTRRRWTLHTRLTLYTTIILLVLGAAAWAAFEWANPATVGSAPWWEKIGNAFFASTMMRSGGFAIVDMESSTATTMLLSDALMFVGGGSASTAGGIKVTTFAVLILAIAAEAKGTRTTSALGRRIPSSTLRLAISVVFLGATLVLVAAGLLTIVSEASLDRILFEVISAFATCGLSVGISAEVGTFGKYVLSALMLTGRVGPIVLASALALRQRQETFAFPEERPIIG</sequence>
<protein>
    <submittedName>
        <fullName evidence="9">TrkH family potassium uptake protein</fullName>
    </submittedName>
</protein>
<evidence type="ECO:0000256" key="1">
    <source>
        <dbReference type="ARBA" id="ARBA00004651"/>
    </source>
</evidence>
<dbReference type="EMBL" id="DXGD01000346">
    <property type="protein sequence ID" value="HIX00337.1"/>
    <property type="molecule type" value="Genomic_DNA"/>
</dbReference>
<organism evidence="9 10">
    <name type="scientific">Candidatus Nesterenkonia stercoripullorum</name>
    <dbReference type="NCBI Taxonomy" id="2838701"/>
    <lineage>
        <taxon>Bacteria</taxon>
        <taxon>Bacillati</taxon>
        <taxon>Actinomycetota</taxon>
        <taxon>Actinomycetes</taxon>
        <taxon>Micrococcales</taxon>
        <taxon>Micrococcaceae</taxon>
        <taxon>Nesterenkonia</taxon>
    </lineage>
</organism>
<dbReference type="GO" id="GO:0030001">
    <property type="term" value="P:metal ion transport"/>
    <property type="evidence" value="ECO:0007669"/>
    <property type="project" value="UniProtKB-ARBA"/>
</dbReference>
<keyword evidence="7 8" id="KW-0472">Membrane</keyword>
<evidence type="ECO:0000256" key="2">
    <source>
        <dbReference type="ARBA" id="ARBA00022448"/>
    </source>
</evidence>
<evidence type="ECO:0000313" key="9">
    <source>
        <dbReference type="EMBL" id="HIX00337.1"/>
    </source>
</evidence>
<feature type="transmembrane region" description="Helical" evidence="8">
    <location>
        <begin position="353"/>
        <end position="378"/>
    </location>
</feature>
<dbReference type="InterPro" id="IPR003445">
    <property type="entry name" value="Cat_transpt"/>
</dbReference>
<evidence type="ECO:0000256" key="5">
    <source>
        <dbReference type="ARBA" id="ARBA00022989"/>
    </source>
</evidence>
<accession>A0A9D1UTU7</accession>
<dbReference type="PANTHER" id="PTHR32024:SF1">
    <property type="entry name" value="KTR SYSTEM POTASSIUM UPTAKE PROTEIN B"/>
    <property type="match status" value="1"/>
</dbReference>
<proteinExistence type="predicted"/>
<dbReference type="GO" id="GO:0008324">
    <property type="term" value="F:monoatomic cation transmembrane transporter activity"/>
    <property type="evidence" value="ECO:0007669"/>
    <property type="project" value="InterPro"/>
</dbReference>
<dbReference type="Pfam" id="PF02386">
    <property type="entry name" value="TrkH"/>
    <property type="match status" value="1"/>
</dbReference>
<keyword evidence="2" id="KW-0813">Transport</keyword>
<gene>
    <name evidence="9" type="ORF">H9871_09355</name>
</gene>
<feature type="transmembrane region" description="Helical" evidence="8">
    <location>
        <begin position="20"/>
        <end position="41"/>
    </location>
</feature>
<reference evidence="9" key="1">
    <citation type="journal article" date="2021" name="PeerJ">
        <title>Extensive microbial diversity within the chicken gut microbiome revealed by metagenomics and culture.</title>
        <authorList>
            <person name="Gilroy R."/>
            <person name="Ravi A."/>
            <person name="Getino M."/>
            <person name="Pursley I."/>
            <person name="Horton D.L."/>
            <person name="Alikhan N.F."/>
            <person name="Baker D."/>
            <person name="Gharbi K."/>
            <person name="Hall N."/>
            <person name="Watson M."/>
            <person name="Adriaenssens E.M."/>
            <person name="Foster-Nyarko E."/>
            <person name="Jarju S."/>
            <person name="Secka A."/>
            <person name="Antonio M."/>
            <person name="Oren A."/>
            <person name="Chaudhuri R.R."/>
            <person name="La Ragione R."/>
            <person name="Hildebrand F."/>
            <person name="Pallen M.J."/>
        </authorList>
    </citation>
    <scope>NUCLEOTIDE SEQUENCE</scope>
    <source>
        <strain evidence="9">ChiHejej3B27-3195</strain>
    </source>
</reference>
<feature type="transmembrane region" description="Helical" evidence="8">
    <location>
        <begin position="197"/>
        <end position="220"/>
    </location>
</feature>
<evidence type="ECO:0000256" key="7">
    <source>
        <dbReference type="ARBA" id="ARBA00023136"/>
    </source>
</evidence>
<feature type="transmembrane region" description="Helical" evidence="8">
    <location>
        <begin position="132"/>
        <end position="158"/>
    </location>
</feature>
<feature type="transmembrane region" description="Helical" evidence="8">
    <location>
        <begin position="235"/>
        <end position="254"/>
    </location>
</feature>
<keyword evidence="6" id="KW-0406">Ion transport</keyword>
<evidence type="ECO:0000256" key="4">
    <source>
        <dbReference type="ARBA" id="ARBA00022692"/>
    </source>
</evidence>
<name>A0A9D1UTU7_9MICC</name>
<comment type="subcellular location">
    <subcellularLocation>
        <location evidence="1">Cell membrane</location>
        <topology evidence="1">Multi-pass membrane protein</topology>
    </subcellularLocation>
</comment>
<feature type="transmembrane region" description="Helical" evidence="8">
    <location>
        <begin position="412"/>
        <end position="434"/>
    </location>
</feature>
<dbReference type="Proteomes" id="UP000824151">
    <property type="component" value="Unassembled WGS sequence"/>
</dbReference>
<keyword evidence="4 8" id="KW-0812">Transmembrane</keyword>
<dbReference type="PANTHER" id="PTHR32024">
    <property type="entry name" value="TRK SYSTEM POTASSIUM UPTAKE PROTEIN TRKG-RELATED"/>
    <property type="match status" value="1"/>
</dbReference>
<comment type="caution">
    <text evidence="9">The sequence shown here is derived from an EMBL/GenBank/DDBJ whole genome shotgun (WGS) entry which is preliminary data.</text>
</comment>
<feature type="transmembrane region" description="Helical" evidence="8">
    <location>
        <begin position="81"/>
        <end position="103"/>
    </location>
</feature>
<feature type="transmembrane region" description="Helical" evidence="8">
    <location>
        <begin position="304"/>
        <end position="333"/>
    </location>
</feature>
<dbReference type="GO" id="GO:0005886">
    <property type="term" value="C:plasma membrane"/>
    <property type="evidence" value="ECO:0007669"/>
    <property type="project" value="UniProtKB-SubCell"/>
</dbReference>
<dbReference type="AlphaFoldDB" id="A0A9D1UTU7"/>
<evidence type="ECO:0000256" key="8">
    <source>
        <dbReference type="SAM" id="Phobius"/>
    </source>
</evidence>
<evidence type="ECO:0000256" key="3">
    <source>
        <dbReference type="ARBA" id="ARBA00022475"/>
    </source>
</evidence>
<evidence type="ECO:0000313" key="10">
    <source>
        <dbReference type="Proteomes" id="UP000824151"/>
    </source>
</evidence>
<evidence type="ECO:0000256" key="6">
    <source>
        <dbReference type="ARBA" id="ARBA00023065"/>
    </source>
</evidence>
<reference evidence="9" key="2">
    <citation type="submission" date="2021-04" db="EMBL/GenBank/DDBJ databases">
        <authorList>
            <person name="Gilroy R."/>
        </authorList>
    </citation>
    <scope>NUCLEOTIDE SEQUENCE</scope>
    <source>
        <strain evidence="9">ChiHejej3B27-3195</strain>
    </source>
</reference>
<keyword evidence="5 8" id="KW-1133">Transmembrane helix</keyword>
<keyword evidence="3" id="KW-1003">Cell membrane</keyword>